<evidence type="ECO:0000313" key="2">
    <source>
        <dbReference type="Proteomes" id="UP000318834"/>
    </source>
</evidence>
<protein>
    <submittedName>
        <fullName evidence="1">Uncharacterized protein</fullName>
    </submittedName>
</protein>
<dbReference type="EMBL" id="VBAP01000009">
    <property type="protein sequence ID" value="TMI76825.1"/>
    <property type="molecule type" value="Genomic_DNA"/>
</dbReference>
<proteinExistence type="predicted"/>
<evidence type="ECO:0000313" key="1">
    <source>
        <dbReference type="EMBL" id="TMI76825.1"/>
    </source>
</evidence>
<gene>
    <name evidence="1" type="ORF">E6H05_02135</name>
</gene>
<accession>A0A537IZZ0</accession>
<dbReference type="Proteomes" id="UP000318834">
    <property type="component" value="Unassembled WGS sequence"/>
</dbReference>
<dbReference type="AlphaFoldDB" id="A0A537IZZ0"/>
<sequence length="65" mass="7110">MGVWRCPRCGSIATLEPQFGEILAVYDLCATSTDTRAGRGPVRMEPVSLEDVVGTRERELVNSRG</sequence>
<reference evidence="1 2" key="1">
    <citation type="journal article" date="2019" name="Nat. Microbiol.">
        <title>Mediterranean grassland soil C-N compound turnover is dependent on rainfall and depth, and is mediated by genomically divergent microorganisms.</title>
        <authorList>
            <person name="Diamond S."/>
            <person name="Andeer P.F."/>
            <person name="Li Z."/>
            <person name="Crits-Christoph A."/>
            <person name="Burstein D."/>
            <person name="Anantharaman K."/>
            <person name="Lane K.R."/>
            <person name="Thomas B.C."/>
            <person name="Pan C."/>
            <person name="Northen T.R."/>
            <person name="Banfield J.F."/>
        </authorList>
    </citation>
    <scope>NUCLEOTIDE SEQUENCE [LARGE SCALE GENOMIC DNA]</scope>
    <source>
        <strain evidence="1">NP_8</strain>
    </source>
</reference>
<organism evidence="1 2">
    <name type="scientific">Candidatus Segetimicrobium genomatis</name>
    <dbReference type="NCBI Taxonomy" id="2569760"/>
    <lineage>
        <taxon>Bacteria</taxon>
        <taxon>Bacillati</taxon>
        <taxon>Candidatus Sysuimicrobiota</taxon>
        <taxon>Candidatus Sysuimicrobiia</taxon>
        <taxon>Candidatus Sysuimicrobiales</taxon>
        <taxon>Candidatus Segetimicrobiaceae</taxon>
        <taxon>Candidatus Segetimicrobium</taxon>
    </lineage>
</organism>
<comment type="caution">
    <text evidence="1">The sequence shown here is derived from an EMBL/GenBank/DDBJ whole genome shotgun (WGS) entry which is preliminary data.</text>
</comment>
<name>A0A537IZZ0_9BACT</name>